<sequence length="167" mass="18679">MFLRYDGPLYRIVFASRADQVLDGVISPEARFHHSGQPALYASPLPASAALAIDIYLQPEDPPRVLQQLHLVSERIVDLRDPDTCATLEIEPDWPSVIWRSQRDAGQPATSWRASDAARRANADGMIYASRRAPSRWHMVLFHWNTPEGAQLTTLGAPEPWAAPNQT</sequence>
<evidence type="ECO:0000313" key="2">
    <source>
        <dbReference type="EMBL" id="SMY05928.1"/>
    </source>
</evidence>
<proteinExistence type="predicted"/>
<dbReference type="EMBL" id="FXZK01000001">
    <property type="protein sequence ID" value="SMY05928.1"/>
    <property type="molecule type" value="Genomic_DNA"/>
</dbReference>
<dbReference type="Proteomes" id="UP000201613">
    <property type="component" value="Unassembled WGS sequence"/>
</dbReference>
<dbReference type="InterPro" id="IPR014914">
    <property type="entry name" value="RES_dom"/>
</dbReference>
<dbReference type="RefSeq" id="WP_168770436.1">
    <property type="nucleotide sequence ID" value="NZ_FXZK01000001.1"/>
</dbReference>
<evidence type="ECO:0000313" key="3">
    <source>
        <dbReference type="Proteomes" id="UP000201613"/>
    </source>
</evidence>
<organism evidence="2 3">
    <name type="scientific">Flavimaricola marinus</name>
    <dbReference type="NCBI Taxonomy" id="1819565"/>
    <lineage>
        <taxon>Bacteria</taxon>
        <taxon>Pseudomonadati</taxon>
        <taxon>Pseudomonadota</taxon>
        <taxon>Alphaproteobacteria</taxon>
        <taxon>Rhodobacterales</taxon>
        <taxon>Paracoccaceae</taxon>
        <taxon>Flavimaricola</taxon>
    </lineage>
</organism>
<protein>
    <submittedName>
        <fullName evidence="2">RES domain protein</fullName>
    </submittedName>
</protein>
<dbReference type="SMART" id="SM00953">
    <property type="entry name" value="RES"/>
    <property type="match status" value="1"/>
</dbReference>
<dbReference type="Pfam" id="PF08808">
    <property type="entry name" value="RES"/>
    <property type="match status" value="1"/>
</dbReference>
<gene>
    <name evidence="2" type="ORF">LOM8899_00049</name>
</gene>
<evidence type="ECO:0000259" key="1">
    <source>
        <dbReference type="SMART" id="SM00953"/>
    </source>
</evidence>
<feature type="domain" description="RES" evidence="1">
    <location>
        <begin position="21"/>
        <end position="156"/>
    </location>
</feature>
<accession>A0A238L8D6</accession>
<name>A0A238L8D6_9RHOB</name>
<keyword evidence="3" id="KW-1185">Reference proteome</keyword>
<dbReference type="AlphaFoldDB" id="A0A238L8D6"/>
<reference evidence="2 3" key="1">
    <citation type="submission" date="2017-05" db="EMBL/GenBank/DDBJ databases">
        <authorList>
            <person name="Song R."/>
            <person name="Chenine A.L."/>
            <person name="Ruprecht R.M."/>
        </authorList>
    </citation>
    <scope>NUCLEOTIDE SEQUENCE [LARGE SCALE GENOMIC DNA]</scope>
    <source>
        <strain evidence="2 3">CECT 8899</strain>
    </source>
</reference>